<evidence type="ECO:0000256" key="3">
    <source>
        <dbReference type="SAM" id="MobiDB-lite"/>
    </source>
</evidence>
<proteinExistence type="predicted"/>
<dbReference type="SMART" id="SM00032">
    <property type="entry name" value="CCP"/>
    <property type="match status" value="2"/>
</dbReference>
<feature type="domain" description="EGF-like" evidence="7">
    <location>
        <begin position="339"/>
        <end position="381"/>
    </location>
</feature>
<dbReference type="SMART" id="SM00181">
    <property type="entry name" value="EGF"/>
    <property type="match status" value="3"/>
</dbReference>
<feature type="compositionally biased region" description="Basic and acidic residues" evidence="3">
    <location>
        <begin position="985"/>
        <end position="1001"/>
    </location>
</feature>
<feature type="domain" description="Sushi" evidence="6">
    <location>
        <begin position="699"/>
        <end position="759"/>
    </location>
</feature>
<reference evidence="8" key="1">
    <citation type="submission" date="2022-11" db="EMBL/GenBank/DDBJ databases">
        <title>Centuries of genome instability and evolution in soft-shell clam transmissible cancer (bioRxiv).</title>
        <authorList>
            <person name="Hart S.F.M."/>
            <person name="Yonemitsu M.A."/>
            <person name="Giersch R.M."/>
            <person name="Beal B.F."/>
            <person name="Arriagada G."/>
            <person name="Davis B.W."/>
            <person name="Ostrander E.A."/>
            <person name="Goff S.P."/>
            <person name="Metzger M.J."/>
        </authorList>
    </citation>
    <scope>NUCLEOTIDE SEQUENCE</scope>
    <source>
        <strain evidence="8">MELC-2E11</strain>
        <tissue evidence="8">Siphon/mantle</tissue>
    </source>
</reference>
<dbReference type="SUPFAM" id="SSF63825">
    <property type="entry name" value="YWTD domain"/>
    <property type="match status" value="2"/>
</dbReference>
<accession>A0ABY7EWH4</accession>
<keyword evidence="5" id="KW-0732">Signal</keyword>
<dbReference type="Gene3D" id="2.10.25.10">
    <property type="entry name" value="Laminin"/>
    <property type="match status" value="1"/>
</dbReference>
<dbReference type="InterPro" id="IPR011042">
    <property type="entry name" value="6-blade_b-propeller_TolB-like"/>
</dbReference>
<evidence type="ECO:0000256" key="4">
    <source>
        <dbReference type="SAM" id="Phobius"/>
    </source>
</evidence>
<evidence type="ECO:0000313" key="9">
    <source>
        <dbReference type="Proteomes" id="UP001164746"/>
    </source>
</evidence>
<feature type="repeat" description="LDL-receptor class B" evidence="2">
    <location>
        <begin position="566"/>
        <end position="610"/>
    </location>
</feature>
<sequence length="1001" mass="110047">MSTLALYIAVMIVGSSMSQTTEEDKAALPEKINSEFYKVIVETNLDAPDGLAIDPLDAFLFWSDNGEHPKIERSNLLGGQRKTLITSRLANPLSLEADLLSKRIFWIDSITENIESATYDGEDHHCLSLNCDHMCITTEESAVCACSEGYMLNPDSHTCDEVSGGQHRAIIFANATQICLTDIRHANLPFFQCDTAFVTGSTNEQIRFLDVDMHDRVMYFVVGNSTIYQRPVDLPKENSAKMLLHTTSGIIMSIVWTDDGGIKTMAIDASSGPTVIKPASTAIRAITVDYDRKFSSGNTAYATYDRSSGKDLANITHDIQNVVAMKYLDPSLQRNDTSPCAHENGGCEQICVTHHTDSDIFMKKCECEIGYTLHSDSATCNVAEPVGDNFILVFDATYEEVRQIDMSTLNHVVIPLPEPEFVYGIHYDPLSTRMLWSQANDFIVHSMLLNVPGSARCLTIDETTKNIYYTTYPAPGMEQQHVGLIAPSGHNIKLVDVSVEDRLGNIAVHPKLGLMFYTVLEFTGSVITSYVAKANMDGTQVTRIISSVDGMSLGTPDGVAIDYQNDMLYWSDSYRNKIQRCNLDGTLCVTIVDLSDEETSIRDLVFDGTNLYFTDYAKDSVTAFNVSANSTKQYGSNFGRLRSLDVYKSNWPNVQPVNSLCSPNGGIGDCSSICVPAGTGRVCMCEEGEHLQEDGQYHCDKVIVQEEGVIITFDQYACSRLAGAKCEYFCPYGYSKANKSINTLQCRNDGWTPQFEMLCVKSDVLECPVSTSNLQNVAVDKSCKDISVGSACAYQCNTGFQKKYDGVVCRVDQVWHPTDACTEIKCHNLVENGYVPLDKCDFMVNSECNYVCGGKEVSGSSAPLSEKSSDGISKAGAITGIILLILVIIALVAVIFFVVRRMQSSKSPYSASYHGRSGTTAIENPGYGITPSATPAPQRRESDNQPYSGSDLSQQEQVTFEPLPGNLTVESEGMVNPLYGANDTSDQRNGQEDARKYQNFE</sequence>
<dbReference type="SMART" id="SM00135">
    <property type="entry name" value="LY"/>
    <property type="match status" value="4"/>
</dbReference>
<keyword evidence="1" id="KW-1015">Disulfide bond</keyword>
<dbReference type="InterPro" id="IPR000742">
    <property type="entry name" value="EGF"/>
</dbReference>
<gene>
    <name evidence="8" type="ORF">MAR_025711</name>
</gene>
<dbReference type="PROSITE" id="PS51120">
    <property type="entry name" value="LDLRB"/>
    <property type="match status" value="2"/>
</dbReference>
<dbReference type="PANTHER" id="PTHR46513">
    <property type="entry name" value="VITELLOGENIN RECEPTOR-LIKE PROTEIN-RELATED-RELATED"/>
    <property type="match status" value="1"/>
</dbReference>
<feature type="domain" description="EGF-like" evidence="7">
    <location>
        <begin position="660"/>
        <end position="700"/>
    </location>
</feature>
<dbReference type="InterPro" id="IPR000436">
    <property type="entry name" value="Sushi_SCR_CCP_dom"/>
</dbReference>
<dbReference type="SUPFAM" id="SSF57196">
    <property type="entry name" value="EGF/Laminin"/>
    <property type="match status" value="1"/>
</dbReference>
<keyword evidence="4" id="KW-0472">Membrane</keyword>
<keyword evidence="4" id="KW-0812">Transmembrane</keyword>
<dbReference type="InterPro" id="IPR000033">
    <property type="entry name" value="LDLR_classB_rpt"/>
</dbReference>
<dbReference type="Proteomes" id="UP001164746">
    <property type="component" value="Chromosome 8"/>
</dbReference>
<evidence type="ECO:0000256" key="5">
    <source>
        <dbReference type="SAM" id="SignalP"/>
    </source>
</evidence>
<dbReference type="Gene3D" id="2.120.10.30">
    <property type="entry name" value="TolB, C-terminal domain"/>
    <property type="match status" value="3"/>
</dbReference>
<dbReference type="EMBL" id="CP111019">
    <property type="protein sequence ID" value="WAR11531.1"/>
    <property type="molecule type" value="Genomic_DNA"/>
</dbReference>
<feature type="signal peptide" evidence="5">
    <location>
        <begin position="1"/>
        <end position="18"/>
    </location>
</feature>
<feature type="chain" id="PRO_5046133349" evidence="5">
    <location>
        <begin position="19"/>
        <end position="1001"/>
    </location>
</feature>
<evidence type="ECO:0000256" key="2">
    <source>
        <dbReference type="PROSITE-ProRule" id="PRU00461"/>
    </source>
</evidence>
<keyword evidence="4" id="KW-1133">Transmembrane helix</keyword>
<keyword evidence="9" id="KW-1185">Reference proteome</keyword>
<feature type="compositionally biased region" description="Polar residues" evidence="3">
    <location>
        <begin position="944"/>
        <end position="958"/>
    </location>
</feature>
<evidence type="ECO:0000259" key="7">
    <source>
        <dbReference type="SMART" id="SM00181"/>
    </source>
</evidence>
<evidence type="ECO:0000313" key="8">
    <source>
        <dbReference type="EMBL" id="WAR11531.1"/>
    </source>
</evidence>
<feature type="transmembrane region" description="Helical" evidence="4">
    <location>
        <begin position="875"/>
        <end position="899"/>
    </location>
</feature>
<feature type="domain" description="Sushi" evidence="6">
    <location>
        <begin position="767"/>
        <end position="821"/>
    </location>
</feature>
<feature type="region of interest" description="Disordered" evidence="3">
    <location>
        <begin position="908"/>
        <end position="1001"/>
    </location>
</feature>
<dbReference type="Pfam" id="PF00058">
    <property type="entry name" value="Ldl_recept_b"/>
    <property type="match status" value="1"/>
</dbReference>
<protein>
    <submittedName>
        <fullName evidence="8">LRP2-like protein</fullName>
    </submittedName>
</protein>
<name>A0ABY7EWH4_MYAAR</name>
<feature type="domain" description="EGF-like" evidence="7">
    <location>
        <begin position="125"/>
        <end position="160"/>
    </location>
</feature>
<evidence type="ECO:0000259" key="6">
    <source>
        <dbReference type="SMART" id="SM00032"/>
    </source>
</evidence>
<evidence type="ECO:0000256" key="1">
    <source>
        <dbReference type="ARBA" id="ARBA00023157"/>
    </source>
</evidence>
<feature type="repeat" description="LDL-receptor class B" evidence="2">
    <location>
        <begin position="58"/>
        <end position="101"/>
    </location>
</feature>
<organism evidence="8 9">
    <name type="scientific">Mya arenaria</name>
    <name type="common">Soft-shell clam</name>
    <dbReference type="NCBI Taxonomy" id="6604"/>
    <lineage>
        <taxon>Eukaryota</taxon>
        <taxon>Metazoa</taxon>
        <taxon>Spiralia</taxon>
        <taxon>Lophotrochozoa</taxon>
        <taxon>Mollusca</taxon>
        <taxon>Bivalvia</taxon>
        <taxon>Autobranchia</taxon>
        <taxon>Heteroconchia</taxon>
        <taxon>Euheterodonta</taxon>
        <taxon>Imparidentia</taxon>
        <taxon>Neoheterodontei</taxon>
        <taxon>Myida</taxon>
        <taxon>Myoidea</taxon>
        <taxon>Myidae</taxon>
        <taxon>Mya</taxon>
    </lineage>
</organism>
<dbReference type="InterPro" id="IPR050778">
    <property type="entry name" value="Cueball_EGF_LRP_Nidogen"/>
</dbReference>